<organism evidence="4">
    <name type="scientific">Oryza punctata</name>
    <name type="common">Red rice</name>
    <dbReference type="NCBI Taxonomy" id="4537"/>
    <lineage>
        <taxon>Eukaryota</taxon>
        <taxon>Viridiplantae</taxon>
        <taxon>Streptophyta</taxon>
        <taxon>Embryophyta</taxon>
        <taxon>Tracheophyta</taxon>
        <taxon>Spermatophyta</taxon>
        <taxon>Magnoliopsida</taxon>
        <taxon>Liliopsida</taxon>
        <taxon>Poales</taxon>
        <taxon>Poaceae</taxon>
        <taxon>BOP clade</taxon>
        <taxon>Oryzoideae</taxon>
        <taxon>Oryzeae</taxon>
        <taxon>Oryzinae</taxon>
        <taxon>Oryza</taxon>
    </lineage>
</organism>
<feature type="domain" description="Nucleotide-diphospho-sugar transferase" evidence="3">
    <location>
        <begin position="142"/>
        <end position="340"/>
    </location>
</feature>
<evidence type="ECO:0000256" key="1">
    <source>
        <dbReference type="SAM" id="MobiDB-lite"/>
    </source>
</evidence>
<dbReference type="EnsemblPlants" id="OPUNC01G40980.2">
    <property type="protein sequence ID" value="OPUNC01G40980.2"/>
    <property type="gene ID" value="OPUNC01G40980"/>
</dbReference>
<dbReference type="Gramene" id="OPUNC01G40980.2">
    <property type="protein sequence ID" value="OPUNC01G40980.2"/>
    <property type="gene ID" value="OPUNC01G40980"/>
</dbReference>
<protein>
    <recommendedName>
        <fullName evidence="3">Nucleotide-diphospho-sugar transferase domain-containing protein</fullName>
    </recommendedName>
</protein>
<reference evidence="4" key="2">
    <citation type="submission" date="2018-05" db="EMBL/GenBank/DDBJ databases">
        <title>OpunRS2 (Oryza punctata Reference Sequence Version 2).</title>
        <authorList>
            <person name="Zhang J."/>
            <person name="Kudrna D."/>
            <person name="Lee S."/>
            <person name="Talag J."/>
            <person name="Welchert J."/>
            <person name="Wing R.A."/>
        </authorList>
    </citation>
    <scope>NUCLEOTIDE SEQUENCE [LARGE SCALE GENOMIC DNA]</scope>
</reference>
<proteinExistence type="predicted"/>
<evidence type="ECO:0000313" key="5">
    <source>
        <dbReference type="Proteomes" id="UP000026962"/>
    </source>
</evidence>
<dbReference type="AlphaFoldDB" id="A0A0E0JSW8"/>
<dbReference type="HOGENOM" id="CLU_017723_0_0_1"/>
<feature type="region of interest" description="Disordered" evidence="1">
    <location>
        <begin position="62"/>
        <end position="92"/>
    </location>
</feature>
<feature type="region of interest" description="Disordered" evidence="1">
    <location>
        <begin position="427"/>
        <end position="473"/>
    </location>
</feature>
<sequence length="594" mass="65209">MVRESESEMGFGLGGGRDGGGGMAINRNHVVSFLAGAALPTLLLFFIASDRVSEKLAIVSSWGSGGSSSSSTAAGHGLRCAGGDAAPPAQQEKFPGLPELLPKVAMEDRTVIITSVNEAWAAPGSLLDIYRDSFKNGEGIAHLLDHVLVVAVDPAGFRRCKAVHPHCYLLDVKSINLTSATRFMSKEYLELVWTKLSLQQRVLELGYNFLFTDCDMVLFRDPFRHITVYADMSTSSDDYSAARAPLDNPLNTGLYYMKATSRSVEMLRYWQAARPRFPGAHDQAVFGHIKHELVGKLQARIEPLDTLYFGGFCEYHDDLASAVTMHADCCVGLDTKVHDLSDIAADWKNYTSMSPEERKKGGFKWTYPTRCRNSIGWRKPSLLMRGSAGMASSKSGLSPVVVFLLGAASATALIVFVFTSNARPTWPTPETTPARRQEKKAAAVACTPRAKGTDSETHRAARTNQTGGEEDDDEFARMVRRAAMEDRTVIMTSVNEAWAAPGSLMDSFLESFRVGENISHFVQHIVVVAMDEGALRRCRAVHPHCYLLLPEVAGLDLSGAKSYMTKDYLDLVWSKLKLQQRVLELGYNLLFTAS</sequence>
<keyword evidence="2" id="KW-0812">Transmembrane</keyword>
<accession>A0A0E0JSW8</accession>
<dbReference type="PANTHER" id="PTHR46038">
    <property type="entry name" value="EXPRESSED PROTEIN-RELATED"/>
    <property type="match status" value="1"/>
</dbReference>
<reference evidence="4" key="1">
    <citation type="submission" date="2015-04" db="UniProtKB">
        <authorList>
            <consortium name="EnsemblPlants"/>
        </authorList>
    </citation>
    <scope>IDENTIFICATION</scope>
</reference>
<evidence type="ECO:0000259" key="3">
    <source>
        <dbReference type="Pfam" id="PF03407"/>
    </source>
</evidence>
<dbReference type="InterPro" id="IPR044821">
    <property type="entry name" value="At1g28695/At4g15970-like"/>
</dbReference>
<dbReference type="Proteomes" id="UP000026962">
    <property type="component" value="Chromosome 1"/>
</dbReference>
<feature type="transmembrane region" description="Helical" evidence="2">
    <location>
        <begin position="400"/>
        <end position="419"/>
    </location>
</feature>
<feature type="domain" description="Nucleotide-diphospho-sugar transferase" evidence="3">
    <location>
        <begin position="521"/>
        <end position="592"/>
    </location>
</feature>
<keyword evidence="2" id="KW-1133">Transmembrane helix</keyword>
<evidence type="ECO:0000313" key="4">
    <source>
        <dbReference type="EnsemblPlants" id="OPUNC01G40980.2"/>
    </source>
</evidence>
<dbReference type="PANTHER" id="PTHR46038:SF9">
    <property type="entry name" value="OS01G0920800 PROTEIN"/>
    <property type="match status" value="1"/>
</dbReference>
<dbReference type="Pfam" id="PF03407">
    <property type="entry name" value="Nucleotid_trans"/>
    <property type="match status" value="2"/>
</dbReference>
<keyword evidence="2" id="KW-0472">Membrane</keyword>
<evidence type="ECO:0000256" key="2">
    <source>
        <dbReference type="SAM" id="Phobius"/>
    </source>
</evidence>
<dbReference type="InterPro" id="IPR005069">
    <property type="entry name" value="Nucl-diP-sugar_transferase"/>
</dbReference>
<name>A0A0E0JSW8_ORYPU</name>
<feature type="transmembrane region" description="Helical" evidence="2">
    <location>
        <begin position="30"/>
        <end position="48"/>
    </location>
</feature>
<keyword evidence="5" id="KW-1185">Reference proteome</keyword>